<feature type="transmembrane region" description="Helical" evidence="1">
    <location>
        <begin position="78"/>
        <end position="100"/>
    </location>
</feature>
<dbReference type="Proteomes" id="UP000288227">
    <property type="component" value="Unassembled WGS sequence"/>
</dbReference>
<evidence type="ECO:0000313" key="3">
    <source>
        <dbReference type="Proteomes" id="UP000288227"/>
    </source>
</evidence>
<accession>A0A401U4H4</accession>
<dbReference type="OrthoDB" id="678581at2"/>
<dbReference type="AlphaFoldDB" id="A0A401U4H4"/>
<proteinExistence type="predicted"/>
<dbReference type="EMBL" id="BHXQ01000001">
    <property type="protein sequence ID" value="GCC49864.1"/>
    <property type="molecule type" value="Genomic_DNA"/>
</dbReference>
<keyword evidence="3" id="KW-1185">Reference proteome</keyword>
<evidence type="ECO:0008006" key="4">
    <source>
        <dbReference type="Google" id="ProtNLM"/>
    </source>
</evidence>
<reference evidence="2 3" key="1">
    <citation type="submission" date="2018-11" db="EMBL/GenBank/DDBJ databases">
        <title>Chryseotalea sanarue gen. nov., sp., nov., a member of the family Cytophagaceae, isolated from a brackish lake in Hamamatsu Japan.</title>
        <authorList>
            <person name="Maejima Y."/>
            <person name="Iino T."/>
            <person name="Muraguchi Y."/>
            <person name="Fukuda K."/>
            <person name="Ohkuma M."/>
            <person name="Moriuchi R."/>
            <person name="Dohra H."/>
            <person name="Kimbara K."/>
            <person name="Shintani M."/>
        </authorList>
    </citation>
    <scope>NUCLEOTIDE SEQUENCE [LARGE SCALE GENOMIC DNA]</scope>
    <source>
        <strain evidence="2 3">Ys</strain>
    </source>
</reference>
<sequence>MEQKESVTDKWMQSATELAEAYKDLLAIRLVEHTSQVVSFSIIGLLSAILGFFVLLFAGLGCAWWLGEYMQNTKAGFFIVGGTFTVILTVVLVVSKSVLIPQMRNLIIKKVYEQD</sequence>
<keyword evidence="1" id="KW-1133">Transmembrane helix</keyword>
<keyword evidence="1" id="KW-0472">Membrane</keyword>
<evidence type="ECO:0000313" key="2">
    <source>
        <dbReference type="EMBL" id="GCC49864.1"/>
    </source>
</evidence>
<feature type="transmembrane region" description="Helical" evidence="1">
    <location>
        <begin position="37"/>
        <end position="66"/>
    </location>
</feature>
<dbReference type="RefSeq" id="WP_127120534.1">
    <property type="nucleotide sequence ID" value="NZ_BHXQ01000001.1"/>
</dbReference>
<gene>
    <name evidence="2" type="ORF">SanaruYs_00780</name>
</gene>
<keyword evidence="1" id="KW-0812">Transmembrane</keyword>
<organism evidence="2 3">
    <name type="scientific">Chryseotalea sanaruensis</name>
    <dbReference type="NCBI Taxonomy" id="2482724"/>
    <lineage>
        <taxon>Bacteria</taxon>
        <taxon>Pseudomonadati</taxon>
        <taxon>Bacteroidota</taxon>
        <taxon>Cytophagia</taxon>
        <taxon>Cytophagales</taxon>
        <taxon>Chryseotaleaceae</taxon>
        <taxon>Chryseotalea</taxon>
    </lineage>
</organism>
<evidence type="ECO:0000256" key="1">
    <source>
        <dbReference type="SAM" id="Phobius"/>
    </source>
</evidence>
<name>A0A401U4H4_9BACT</name>
<protein>
    <recommendedName>
        <fullName evidence="4">Phage holin family protein</fullName>
    </recommendedName>
</protein>
<comment type="caution">
    <text evidence="2">The sequence shown here is derived from an EMBL/GenBank/DDBJ whole genome shotgun (WGS) entry which is preliminary data.</text>
</comment>